<gene>
    <name evidence="1" type="ORF">SAE01_27610</name>
</gene>
<reference evidence="1 2" key="1">
    <citation type="submission" date="2019-07" db="EMBL/GenBank/DDBJ databases">
        <title>Whole genome shotgun sequence of Segetibacter aerophilus NBRC 106135.</title>
        <authorList>
            <person name="Hosoyama A."/>
            <person name="Uohara A."/>
            <person name="Ohji S."/>
            <person name="Ichikawa N."/>
        </authorList>
    </citation>
    <scope>NUCLEOTIDE SEQUENCE [LARGE SCALE GENOMIC DNA]</scope>
    <source>
        <strain evidence="1 2">NBRC 106135</strain>
    </source>
</reference>
<dbReference type="Proteomes" id="UP000321513">
    <property type="component" value="Unassembled WGS sequence"/>
</dbReference>
<name>A0A512BEG0_9BACT</name>
<organism evidence="1 2">
    <name type="scientific">Segetibacter aerophilus</name>
    <dbReference type="NCBI Taxonomy" id="670293"/>
    <lineage>
        <taxon>Bacteria</taxon>
        <taxon>Pseudomonadati</taxon>
        <taxon>Bacteroidota</taxon>
        <taxon>Chitinophagia</taxon>
        <taxon>Chitinophagales</taxon>
        <taxon>Chitinophagaceae</taxon>
        <taxon>Segetibacter</taxon>
    </lineage>
</organism>
<keyword evidence="2" id="KW-1185">Reference proteome</keyword>
<sequence length="373" mass="38416">MASCSKQPYWDVPNVVNGVTTITGISTATSPGISTLDNSFTVNVTLPNAKPGDVMIVELLKQQTPSGSTSSQLLPLAGTQQNITVASNLTASVTYTKAQAQMVNAGDNVFVSWAGKTESASLVVTLSPATSINGPSYNGSSVKVIRGAGTANLDIIVAPKSGAFTGNVVVQRKNGMNAPWINVGSFAAVSQVPISGDDFAIGKDTMYYNFVATSGSNTDNVTVVVVDNDPYFFLKKSGTMAIGSTDGLNVLVNGALSATNANAILAVDPGTLMLHGGANWAVGGKSISFVPSTLANYATNSPTSAIAAYMAGIPTATANPSSGEGVYVFKIVNGPNPTNVFYGILKIISIVPNVSVSYEYRIGNTYAQLSSIK</sequence>
<accession>A0A512BEG0</accession>
<comment type="caution">
    <text evidence="1">The sequence shown here is derived from an EMBL/GenBank/DDBJ whole genome shotgun (WGS) entry which is preliminary data.</text>
</comment>
<protein>
    <submittedName>
        <fullName evidence="1">Uncharacterized protein</fullName>
    </submittedName>
</protein>
<dbReference type="EMBL" id="BJYT01000010">
    <property type="protein sequence ID" value="GEO10265.1"/>
    <property type="molecule type" value="Genomic_DNA"/>
</dbReference>
<evidence type="ECO:0000313" key="2">
    <source>
        <dbReference type="Proteomes" id="UP000321513"/>
    </source>
</evidence>
<proteinExistence type="predicted"/>
<evidence type="ECO:0000313" key="1">
    <source>
        <dbReference type="EMBL" id="GEO10265.1"/>
    </source>
</evidence>
<dbReference type="AlphaFoldDB" id="A0A512BEG0"/>